<dbReference type="Proteomes" id="UP000184240">
    <property type="component" value="Unassembled WGS sequence"/>
</dbReference>
<keyword evidence="1" id="KW-1133">Transmembrane helix</keyword>
<evidence type="ECO:0000256" key="1">
    <source>
        <dbReference type="SAM" id="Phobius"/>
    </source>
</evidence>
<evidence type="ECO:0000313" key="2">
    <source>
        <dbReference type="EMBL" id="SHH84606.1"/>
    </source>
</evidence>
<keyword evidence="1" id="KW-0472">Membrane</keyword>
<accession>A0A1M5WAU4</accession>
<name>A0A1M5WAU4_9FLAO</name>
<sequence>MIKRFFYWHCKSILATMKSADTLILNQMNRSLIVRILAALLFTFACFLLFLIYFITFKIGYDLSKERDFVSWGKDLKSVLVFLILAIGLGFYLVKRKRIIFNTKTHKYKVEYYLGPFYWGHWSDYEALKMVGIFKNSKGIYEVNIWFTNSRHLKFERFHNEEDALAEAKYIAELFTLKVWNASDPKKGYYLD</sequence>
<reference evidence="3" key="1">
    <citation type="submission" date="2016-11" db="EMBL/GenBank/DDBJ databases">
        <authorList>
            <person name="Varghese N."/>
            <person name="Submissions S."/>
        </authorList>
    </citation>
    <scope>NUCLEOTIDE SEQUENCE [LARGE SCALE GENOMIC DNA]</scope>
    <source>
        <strain evidence="3">DSM 19859</strain>
    </source>
</reference>
<feature type="transmembrane region" description="Helical" evidence="1">
    <location>
        <begin position="76"/>
        <end position="94"/>
    </location>
</feature>
<dbReference type="STRING" id="573501.SAMN04487999_1127"/>
<organism evidence="2 3">
    <name type="scientific">Leeuwenhoekiella palythoae</name>
    <dbReference type="NCBI Taxonomy" id="573501"/>
    <lineage>
        <taxon>Bacteria</taxon>
        <taxon>Pseudomonadati</taxon>
        <taxon>Bacteroidota</taxon>
        <taxon>Flavobacteriia</taxon>
        <taxon>Flavobacteriales</taxon>
        <taxon>Flavobacteriaceae</taxon>
        <taxon>Leeuwenhoekiella</taxon>
    </lineage>
</organism>
<dbReference type="EMBL" id="FQXT01000002">
    <property type="protein sequence ID" value="SHH84606.1"/>
    <property type="molecule type" value="Genomic_DNA"/>
</dbReference>
<proteinExistence type="predicted"/>
<protein>
    <submittedName>
        <fullName evidence="2">Uncharacterized protein</fullName>
    </submittedName>
</protein>
<dbReference type="AlphaFoldDB" id="A0A1M5WAU4"/>
<evidence type="ECO:0000313" key="3">
    <source>
        <dbReference type="Proteomes" id="UP000184240"/>
    </source>
</evidence>
<feature type="transmembrane region" description="Helical" evidence="1">
    <location>
        <begin position="32"/>
        <end position="56"/>
    </location>
</feature>
<gene>
    <name evidence="2" type="ORF">SAMN04487999_1127</name>
</gene>
<keyword evidence="1" id="KW-0812">Transmembrane</keyword>